<dbReference type="EMBL" id="JACHBS010000001">
    <property type="protein sequence ID" value="MBB5617206.1"/>
    <property type="molecule type" value="Genomic_DNA"/>
</dbReference>
<reference evidence="1 2" key="1">
    <citation type="submission" date="2020-08" db="EMBL/GenBank/DDBJ databases">
        <title>Sequencing the genomes of 1000 actinobacteria strains.</title>
        <authorList>
            <person name="Klenk H.-P."/>
        </authorList>
    </citation>
    <scope>NUCLEOTIDE SEQUENCE [LARGE SCALE GENOMIC DNA]</scope>
    <source>
        <strain evidence="1 2">DSM 23889</strain>
    </source>
</reference>
<protein>
    <submittedName>
        <fullName evidence="1">Uncharacterized protein</fullName>
    </submittedName>
</protein>
<keyword evidence="2" id="KW-1185">Reference proteome</keyword>
<proteinExistence type="predicted"/>
<dbReference type="OrthoDB" id="5119239at2"/>
<name>A0A840XFU1_9MICO</name>
<dbReference type="Proteomes" id="UP000552883">
    <property type="component" value="Unassembled WGS sequence"/>
</dbReference>
<organism evidence="1 2">
    <name type="scientific">Microcella frigidaquae</name>
    <dbReference type="NCBI Taxonomy" id="424758"/>
    <lineage>
        <taxon>Bacteria</taxon>
        <taxon>Bacillati</taxon>
        <taxon>Actinomycetota</taxon>
        <taxon>Actinomycetes</taxon>
        <taxon>Micrococcales</taxon>
        <taxon>Microbacteriaceae</taxon>
        <taxon>Microcella</taxon>
    </lineage>
</organism>
<comment type="caution">
    <text evidence="1">The sequence shown here is derived from an EMBL/GenBank/DDBJ whole genome shotgun (WGS) entry which is preliminary data.</text>
</comment>
<sequence>MAVTLVWSDVSPFLPGLSSAQTTIGQAWLPVLVLHLDKRYGSHYTDALKPAFASAAADAIRTRLDRPGMVLQQAISGASVRYSDRAALLSWFQPEQLAELDMLCGLGTVRSVRTPAPDGQRFGNLARAFVDEEELVGGDVVGGS</sequence>
<accession>A0A840XFU1</accession>
<evidence type="ECO:0000313" key="2">
    <source>
        <dbReference type="Proteomes" id="UP000552883"/>
    </source>
</evidence>
<gene>
    <name evidence="1" type="ORF">BJ959_000702</name>
</gene>
<evidence type="ECO:0000313" key="1">
    <source>
        <dbReference type="EMBL" id="MBB5617206.1"/>
    </source>
</evidence>
<dbReference type="AlphaFoldDB" id="A0A840XFU1"/>
<dbReference type="RefSeq" id="WP_153982554.1">
    <property type="nucleotide sequence ID" value="NZ_BAAANZ010000009.1"/>
</dbReference>